<sequence>MCRAMAPQKIKTGGCMLLLQSLEQYRLPFLRPRTDYPYKFSLVTRWNYGLSYVKLLDKFRDMRLLSIVYTGARIDTDDRTTPWYYTLIPSAFLTTTILTTTYRLSMFGAPTGRPIVTPPVHGTQYSYTITPMVSQTPLGSLLYQGGPSLQPPIPRSEDT</sequence>
<dbReference type="AlphaFoldDB" id="A0A7J8WZ12"/>
<proteinExistence type="predicted"/>
<gene>
    <name evidence="1" type="ORF">Goari_011965</name>
</gene>
<comment type="caution">
    <text evidence="1">The sequence shown here is derived from an EMBL/GenBank/DDBJ whole genome shotgun (WGS) entry which is preliminary data.</text>
</comment>
<name>A0A7J8WZ12_GOSAI</name>
<reference evidence="1 2" key="1">
    <citation type="journal article" date="2019" name="Genome Biol. Evol.">
        <title>Insights into the evolution of the New World diploid cottons (Gossypium, subgenus Houzingenia) based on genome sequencing.</title>
        <authorList>
            <person name="Grover C.E."/>
            <person name="Arick M.A. 2nd"/>
            <person name="Thrash A."/>
            <person name="Conover J.L."/>
            <person name="Sanders W.S."/>
            <person name="Peterson D.G."/>
            <person name="Frelichowski J.E."/>
            <person name="Scheffler J.A."/>
            <person name="Scheffler B.E."/>
            <person name="Wendel J.F."/>
        </authorList>
    </citation>
    <scope>NUCLEOTIDE SEQUENCE [LARGE SCALE GENOMIC DNA]</scope>
    <source>
        <strain evidence="1">185</strain>
        <tissue evidence="1">Leaf</tissue>
    </source>
</reference>
<protein>
    <submittedName>
        <fullName evidence="1">Uncharacterized protein</fullName>
    </submittedName>
</protein>
<organism evidence="1 2">
    <name type="scientific">Gossypium aridum</name>
    <name type="common">American cotton</name>
    <name type="synonym">Erioxylum aridum</name>
    <dbReference type="NCBI Taxonomy" id="34290"/>
    <lineage>
        <taxon>Eukaryota</taxon>
        <taxon>Viridiplantae</taxon>
        <taxon>Streptophyta</taxon>
        <taxon>Embryophyta</taxon>
        <taxon>Tracheophyta</taxon>
        <taxon>Spermatophyta</taxon>
        <taxon>Magnoliopsida</taxon>
        <taxon>eudicotyledons</taxon>
        <taxon>Gunneridae</taxon>
        <taxon>Pentapetalae</taxon>
        <taxon>rosids</taxon>
        <taxon>malvids</taxon>
        <taxon>Malvales</taxon>
        <taxon>Malvaceae</taxon>
        <taxon>Malvoideae</taxon>
        <taxon>Gossypium</taxon>
    </lineage>
</organism>
<evidence type="ECO:0000313" key="2">
    <source>
        <dbReference type="Proteomes" id="UP000593577"/>
    </source>
</evidence>
<evidence type="ECO:0000313" key="1">
    <source>
        <dbReference type="EMBL" id="MBA0680256.1"/>
    </source>
</evidence>
<dbReference type="Proteomes" id="UP000593577">
    <property type="component" value="Unassembled WGS sequence"/>
</dbReference>
<accession>A0A7J8WZ12</accession>
<keyword evidence="2" id="KW-1185">Reference proteome</keyword>
<dbReference type="EMBL" id="JABFAA010000004">
    <property type="protein sequence ID" value="MBA0680256.1"/>
    <property type="molecule type" value="Genomic_DNA"/>
</dbReference>